<evidence type="ECO:0000256" key="1">
    <source>
        <dbReference type="ARBA" id="ARBA00006484"/>
    </source>
</evidence>
<dbReference type="InterPro" id="IPR002347">
    <property type="entry name" value="SDR_fam"/>
</dbReference>
<gene>
    <name evidence="4" type="ORF">V865_004439</name>
</gene>
<dbReference type="EMBL" id="CP144089">
    <property type="protein sequence ID" value="WWD06349.1"/>
    <property type="molecule type" value="Genomic_DNA"/>
</dbReference>
<reference evidence="4 5" key="1">
    <citation type="submission" date="2024-01" db="EMBL/GenBank/DDBJ databases">
        <title>Comparative genomics of Cryptococcus and Kwoniella reveals pathogenesis evolution and contrasting modes of karyotype evolution via chromosome fusion or intercentromeric recombination.</title>
        <authorList>
            <person name="Coelho M.A."/>
            <person name="David-Palma M."/>
            <person name="Shea T."/>
            <person name="Bowers K."/>
            <person name="McGinley-Smith S."/>
            <person name="Mohammad A.W."/>
            <person name="Gnirke A."/>
            <person name="Yurkov A.M."/>
            <person name="Nowrousian M."/>
            <person name="Sun S."/>
            <person name="Cuomo C.A."/>
            <person name="Heitman J."/>
        </authorList>
    </citation>
    <scope>NUCLEOTIDE SEQUENCE [LARGE SCALE GENOMIC DNA]</scope>
    <source>
        <strain evidence="4 5">PYCC6329</strain>
    </source>
</reference>
<evidence type="ECO:0000313" key="5">
    <source>
        <dbReference type="Proteomes" id="UP001358614"/>
    </source>
</evidence>
<dbReference type="InterPro" id="IPR052178">
    <property type="entry name" value="Sec_Metab_Biosynth_SDR"/>
</dbReference>
<dbReference type="KEGG" id="ker:91103240"/>
<keyword evidence="2" id="KW-0521">NADP</keyword>
<dbReference type="Pfam" id="PF00106">
    <property type="entry name" value="adh_short"/>
    <property type="match status" value="1"/>
</dbReference>
<dbReference type="AlphaFoldDB" id="A0AAX4KJK9"/>
<evidence type="ECO:0000256" key="3">
    <source>
        <dbReference type="ARBA" id="ARBA00023002"/>
    </source>
</evidence>
<organism evidence="4 5">
    <name type="scientific">Kwoniella europaea PYCC6329</name>
    <dbReference type="NCBI Taxonomy" id="1423913"/>
    <lineage>
        <taxon>Eukaryota</taxon>
        <taxon>Fungi</taxon>
        <taxon>Dikarya</taxon>
        <taxon>Basidiomycota</taxon>
        <taxon>Agaricomycotina</taxon>
        <taxon>Tremellomycetes</taxon>
        <taxon>Tremellales</taxon>
        <taxon>Cryptococcaceae</taxon>
        <taxon>Kwoniella</taxon>
    </lineage>
</organism>
<dbReference type="PANTHER" id="PTHR43618">
    <property type="entry name" value="7-ALPHA-HYDROXYSTEROID DEHYDROGENASE"/>
    <property type="match status" value="1"/>
</dbReference>
<dbReference type="GO" id="GO:0016491">
    <property type="term" value="F:oxidoreductase activity"/>
    <property type="evidence" value="ECO:0007669"/>
    <property type="project" value="UniProtKB-KW"/>
</dbReference>
<evidence type="ECO:0000313" key="4">
    <source>
        <dbReference type="EMBL" id="WWD06349.1"/>
    </source>
</evidence>
<dbReference type="SUPFAM" id="SSF51735">
    <property type="entry name" value="NAD(P)-binding Rossmann-fold domains"/>
    <property type="match status" value="1"/>
</dbReference>
<evidence type="ECO:0000256" key="2">
    <source>
        <dbReference type="ARBA" id="ARBA00022857"/>
    </source>
</evidence>
<dbReference type="GeneID" id="91103240"/>
<dbReference type="Proteomes" id="UP001358614">
    <property type="component" value="Chromosome 1"/>
</dbReference>
<proteinExistence type="inferred from homology"/>
<keyword evidence="3" id="KW-0560">Oxidoreductase</keyword>
<dbReference type="PANTHER" id="PTHR43618:SF4">
    <property type="entry name" value="SHORT CHAIN DEHYDROGENASE_REDUCTASE FAMILY (AFU_ORTHOLOGUE AFUA_7G04540)"/>
    <property type="match status" value="1"/>
</dbReference>
<name>A0AAX4KJK9_9TREE</name>
<dbReference type="Gene3D" id="3.40.50.720">
    <property type="entry name" value="NAD(P)-binding Rossmann-like Domain"/>
    <property type="match status" value="1"/>
</dbReference>
<dbReference type="RefSeq" id="XP_066084316.1">
    <property type="nucleotide sequence ID" value="XM_066228219.1"/>
</dbReference>
<protein>
    <submittedName>
        <fullName evidence="4">Uncharacterized protein</fullName>
    </submittedName>
</protein>
<dbReference type="InterPro" id="IPR036291">
    <property type="entry name" value="NAD(P)-bd_dom_sf"/>
</dbReference>
<sequence>MSASTQRKDFSLDGLFGVKGLDVVITGAGTGIGLYMAKGFAVNGAITHIVGRRQAKLEEAKEVILQLNPNVVNHLTSAGIVVPISPYQS</sequence>
<comment type="similarity">
    <text evidence="1">Belongs to the short-chain dehydrogenases/reductases (SDR) family.</text>
</comment>
<accession>A0AAX4KJK9</accession>
<keyword evidence="5" id="KW-1185">Reference proteome</keyword>